<keyword evidence="12" id="KW-1185">Reference proteome</keyword>
<keyword evidence="5" id="KW-0560">Oxidoreductase</keyword>
<name>A0ABX9A577_9SPHN</name>
<dbReference type="Pfam" id="PF07992">
    <property type="entry name" value="Pyr_redox_2"/>
    <property type="match status" value="1"/>
</dbReference>
<comment type="similarity">
    <text evidence="1">Belongs to the NADH dehydrogenase family.</text>
</comment>
<proteinExistence type="inferred from homology"/>
<dbReference type="RefSeq" id="WP_221431920.1">
    <property type="nucleotide sequence ID" value="NZ_CP081294.1"/>
</dbReference>
<evidence type="ECO:0000256" key="3">
    <source>
        <dbReference type="ARBA" id="ARBA00022630"/>
    </source>
</evidence>
<evidence type="ECO:0000313" key="11">
    <source>
        <dbReference type="EMBL" id="QZD96196.1"/>
    </source>
</evidence>
<evidence type="ECO:0000256" key="2">
    <source>
        <dbReference type="ARBA" id="ARBA00012637"/>
    </source>
</evidence>
<sequence length="438" mass="47447">MTRDAVIASKHRVVVVGAGFGGLSFIDGIASGTAEITLIDKQNHHLFQPLLYQAATTVLPISDIAWPIRMLMRKRRDVRVVEGEVCGVDTSRKLVRTARGDTYPYDTLLLAPGSQPSYFGHEEWASAAPGLKTASDALALRTRILAAFEEREREGKGRAPVIAIIGGGPTGVELAGMIANLCSRDLVRDFRTLDTAQTRIVIIDAADRILSSLPDNLAGYGEEKLRKMGVELKLGETVTGCHRDHAALKSGDFECDVTIWAAGTKAVPVAEWLGVDAGRDGRIDVEPDLSVPGQPDVFVIGDAAKVGWTHDKSVPGLAPAAKQEGAYVARVVSHRLRQGSDPGAFAYRHQGDLATIGRNAAVVRLGSMDFTGRIAWWLWGLAHIFFLITMRSRIAVLLHWFVLQFQARSDARLSFSDDDVASRTGPAASEESDNDETD</sequence>
<feature type="transmembrane region" description="Helical" evidence="9">
    <location>
        <begin position="50"/>
        <end position="68"/>
    </location>
</feature>
<reference evidence="11 12" key="1">
    <citation type="submission" date="2021-08" db="EMBL/GenBank/DDBJ databases">
        <title>Comparative Genomics Analysis of the Genus Qipengyuania Reveals Extensive Genetic Diversity and Metabolic Versatility, Including the Description of Fifteen Novel Species.</title>
        <authorList>
            <person name="Liu Y."/>
        </authorList>
    </citation>
    <scope>NUCLEOTIDE SEQUENCE [LARGE SCALE GENOMIC DNA]</scope>
    <source>
        <strain evidence="11 12">1NDH1</strain>
    </source>
</reference>
<dbReference type="Proteomes" id="UP000824321">
    <property type="component" value="Chromosome"/>
</dbReference>
<organism evidence="11 12">
    <name type="scientific">Qipengyuania gelatinilytica</name>
    <dbReference type="NCBI Taxonomy" id="2867231"/>
    <lineage>
        <taxon>Bacteria</taxon>
        <taxon>Pseudomonadati</taxon>
        <taxon>Pseudomonadota</taxon>
        <taxon>Alphaproteobacteria</taxon>
        <taxon>Sphingomonadales</taxon>
        <taxon>Erythrobacteraceae</taxon>
        <taxon>Qipengyuania</taxon>
    </lineage>
</organism>
<dbReference type="InterPro" id="IPR036188">
    <property type="entry name" value="FAD/NAD-bd_sf"/>
</dbReference>
<evidence type="ECO:0000313" key="12">
    <source>
        <dbReference type="Proteomes" id="UP000824321"/>
    </source>
</evidence>
<protein>
    <recommendedName>
        <fullName evidence="2">NADH:ubiquinone reductase (non-electrogenic)</fullName>
        <ecNumber evidence="2">1.6.5.9</ecNumber>
    </recommendedName>
</protein>
<comment type="catalytic activity">
    <reaction evidence="7">
        <text>a quinone + NADH + H(+) = a quinol + NAD(+)</text>
        <dbReference type="Rhea" id="RHEA:46160"/>
        <dbReference type="ChEBI" id="CHEBI:15378"/>
        <dbReference type="ChEBI" id="CHEBI:24646"/>
        <dbReference type="ChEBI" id="CHEBI:57540"/>
        <dbReference type="ChEBI" id="CHEBI:57945"/>
        <dbReference type="ChEBI" id="CHEBI:132124"/>
        <dbReference type="EC" id="1.6.5.9"/>
    </reaction>
</comment>
<dbReference type="EMBL" id="CP081294">
    <property type="protein sequence ID" value="QZD96196.1"/>
    <property type="molecule type" value="Genomic_DNA"/>
</dbReference>
<evidence type="ECO:0000259" key="10">
    <source>
        <dbReference type="Pfam" id="PF07992"/>
    </source>
</evidence>
<dbReference type="SUPFAM" id="SSF51905">
    <property type="entry name" value="FAD/NAD(P)-binding domain"/>
    <property type="match status" value="2"/>
</dbReference>
<keyword evidence="9" id="KW-1133">Transmembrane helix</keyword>
<evidence type="ECO:0000256" key="6">
    <source>
        <dbReference type="ARBA" id="ARBA00023027"/>
    </source>
</evidence>
<dbReference type="PRINTS" id="PR00368">
    <property type="entry name" value="FADPNR"/>
</dbReference>
<keyword evidence="3" id="KW-0285">Flavoprotein</keyword>
<accession>A0ABX9A577</accession>
<dbReference type="InterPro" id="IPR045024">
    <property type="entry name" value="NDH-2"/>
</dbReference>
<evidence type="ECO:0000256" key="5">
    <source>
        <dbReference type="ARBA" id="ARBA00023002"/>
    </source>
</evidence>
<feature type="transmembrane region" description="Helical" evidence="9">
    <location>
        <begin position="374"/>
        <end position="402"/>
    </location>
</feature>
<keyword evidence="9" id="KW-0812">Transmembrane</keyword>
<evidence type="ECO:0000256" key="4">
    <source>
        <dbReference type="ARBA" id="ARBA00022827"/>
    </source>
</evidence>
<evidence type="ECO:0000256" key="1">
    <source>
        <dbReference type="ARBA" id="ARBA00005272"/>
    </source>
</evidence>
<keyword evidence="9" id="KW-0472">Membrane</keyword>
<evidence type="ECO:0000256" key="7">
    <source>
        <dbReference type="ARBA" id="ARBA00047599"/>
    </source>
</evidence>
<dbReference type="Gene3D" id="3.50.50.100">
    <property type="match status" value="1"/>
</dbReference>
<dbReference type="InterPro" id="IPR023753">
    <property type="entry name" value="FAD/NAD-binding_dom"/>
</dbReference>
<feature type="domain" description="FAD/NAD(P)-binding" evidence="10">
    <location>
        <begin position="12"/>
        <end position="325"/>
    </location>
</feature>
<dbReference type="EC" id="1.6.5.9" evidence="2"/>
<dbReference type="PANTHER" id="PTHR43706">
    <property type="entry name" value="NADH DEHYDROGENASE"/>
    <property type="match status" value="1"/>
</dbReference>
<keyword evidence="4" id="KW-0274">FAD</keyword>
<gene>
    <name evidence="11" type="ORF">K3136_05770</name>
</gene>
<feature type="region of interest" description="Disordered" evidence="8">
    <location>
        <begin position="416"/>
        <end position="438"/>
    </location>
</feature>
<dbReference type="PRINTS" id="PR00411">
    <property type="entry name" value="PNDRDTASEI"/>
</dbReference>
<keyword evidence="6" id="KW-0520">NAD</keyword>
<evidence type="ECO:0000256" key="8">
    <source>
        <dbReference type="SAM" id="MobiDB-lite"/>
    </source>
</evidence>
<dbReference type="PANTHER" id="PTHR43706:SF47">
    <property type="entry name" value="EXTERNAL NADH-UBIQUINONE OXIDOREDUCTASE 1, MITOCHONDRIAL-RELATED"/>
    <property type="match status" value="1"/>
</dbReference>
<feature type="transmembrane region" description="Helical" evidence="9">
    <location>
        <begin position="12"/>
        <end position="30"/>
    </location>
</feature>
<evidence type="ECO:0000256" key="9">
    <source>
        <dbReference type="SAM" id="Phobius"/>
    </source>
</evidence>